<dbReference type="AlphaFoldDB" id="A0A0E1VYW3"/>
<evidence type="ECO:0000313" key="2">
    <source>
        <dbReference type="EMBL" id="EET05339.1"/>
    </source>
</evidence>
<organism evidence="2">
    <name type="scientific">Burkholderia pseudomallei 1710a</name>
    <dbReference type="NCBI Taxonomy" id="320371"/>
    <lineage>
        <taxon>Bacteria</taxon>
        <taxon>Pseudomonadati</taxon>
        <taxon>Pseudomonadota</taxon>
        <taxon>Betaproteobacteria</taxon>
        <taxon>Burkholderiales</taxon>
        <taxon>Burkholderiaceae</taxon>
        <taxon>Burkholderia</taxon>
        <taxon>pseudomallei group</taxon>
    </lineage>
</organism>
<dbReference type="Proteomes" id="UP000001812">
    <property type="component" value="Chromosome II"/>
</dbReference>
<name>A0A0E1VYW3_BURPE</name>
<dbReference type="InterPro" id="IPR008928">
    <property type="entry name" value="6-hairpin_glycosidase_sf"/>
</dbReference>
<evidence type="ECO:0000256" key="1">
    <source>
        <dbReference type="SAM" id="MobiDB-lite"/>
    </source>
</evidence>
<dbReference type="RefSeq" id="WP_004529310.1">
    <property type="nucleotide sequence ID" value="NZ_CM000833.1"/>
</dbReference>
<accession>A0A0E1VYW3</accession>
<gene>
    <name evidence="2" type="ORF">BURPS1710A_A2103</name>
</gene>
<dbReference type="HOGENOM" id="CLU_405816_0_0_4"/>
<sequence>MASRDRLNLGTAVQPLTLRSRNMNAGSKRFQHVASSKSSGNAETASNSRTKGSARFKPKALVVAMSISGLLFGYQGEVFAELTAISSEPAPATDQGNLASGFNAAVTEARSLVFNQTNYTRLWNENPSWATNNWPDGKTLSCPNPNTNPTLSPGYLASLYNRCAYYSRDYVHQATGAYYLGLYDENYTMANKFATTYHENGGVNAPWWAISVIGKPYEQRDELPAPFELGENIANMYRLTADNRYLGQDFQNYISQMTSYVKANSTVGSTTGTSLNPDGFRMARTQNGETASYNEFLPDNMQLLLGGDLAASQIAYYRAIKDNPTLIAKALSDNPSLRSTYFSDNYRNLASKFDQNWYITSTTSNPSTTCASPYSPPSAFSPFIPHFAVGQVGTPGTFYSSNSNPNYSSLTYDDAYIREPNIFPLYKNIITDSSKMDNQARYVDQLEEANYICANKQLDKPGIEYHTYLPTSFYNANMPDKAWKWLTRLAKWQSSSTKRDSQGNIIGYNAYPEVSFVLVSDTITKVLGLDYDAPNSVLSTKSGLPSSFAPGNYVTIKNIPIYNKAKNTTINVDVTQKINSNGTTQTDLAFVTDLSTVAFNQGFHWAPKFYNPTGNQYCKITRTYRNGGSDSTFVNVMTDSTTKISTCQDGTNIGIWVYTGQGANISSYSATLSSTNQ</sequence>
<protein>
    <submittedName>
        <fullName evidence="2">Uncharacterized protein</fullName>
    </submittedName>
</protein>
<feature type="region of interest" description="Disordered" evidence="1">
    <location>
        <begin position="1"/>
        <end position="53"/>
    </location>
</feature>
<proteinExistence type="predicted"/>
<feature type="compositionally biased region" description="Polar residues" evidence="1">
    <location>
        <begin position="33"/>
        <end position="51"/>
    </location>
</feature>
<dbReference type="GO" id="GO:0005975">
    <property type="term" value="P:carbohydrate metabolic process"/>
    <property type="evidence" value="ECO:0007669"/>
    <property type="project" value="InterPro"/>
</dbReference>
<reference evidence="2" key="1">
    <citation type="submission" date="2009-05" db="EMBL/GenBank/DDBJ databases">
        <authorList>
            <person name="Harkins D.M."/>
            <person name="DeShazer D."/>
            <person name="Woods D.E."/>
            <person name="Brinkac L.M."/>
            <person name="Brown K.A."/>
            <person name="Hung G.C."/>
            <person name="Tuanyok A."/>
            <person name="Zhang B."/>
            <person name="Nierman W.C."/>
        </authorList>
    </citation>
    <scope>NUCLEOTIDE SEQUENCE [LARGE SCALE GENOMIC DNA]</scope>
    <source>
        <strain evidence="2">1710a</strain>
    </source>
</reference>
<dbReference type="SUPFAM" id="SSF48208">
    <property type="entry name" value="Six-hairpin glycosidases"/>
    <property type="match status" value="1"/>
</dbReference>
<dbReference type="EMBL" id="CM000833">
    <property type="protein sequence ID" value="EET05339.1"/>
    <property type="molecule type" value="Genomic_DNA"/>
</dbReference>